<dbReference type="OrthoDB" id="422220at2759"/>
<evidence type="ECO:0000259" key="3">
    <source>
        <dbReference type="Pfam" id="PF07728"/>
    </source>
</evidence>
<evidence type="ECO:0000313" key="4">
    <source>
        <dbReference type="EMBL" id="VEL30721.1"/>
    </source>
</evidence>
<evidence type="ECO:0000313" key="5">
    <source>
        <dbReference type="Proteomes" id="UP000784294"/>
    </source>
</evidence>
<dbReference type="AlphaFoldDB" id="A0A448X8C8"/>
<proteinExistence type="predicted"/>
<feature type="domain" description="ATPase dynein-related AAA" evidence="3">
    <location>
        <begin position="96"/>
        <end position="135"/>
    </location>
</feature>
<evidence type="ECO:0000256" key="2">
    <source>
        <dbReference type="ARBA" id="ARBA00022840"/>
    </source>
</evidence>
<dbReference type="Proteomes" id="UP000784294">
    <property type="component" value="Unassembled WGS sequence"/>
</dbReference>
<accession>A0A448X8C8</accession>
<reference evidence="4" key="1">
    <citation type="submission" date="2018-11" db="EMBL/GenBank/DDBJ databases">
        <authorList>
            <consortium name="Pathogen Informatics"/>
        </authorList>
    </citation>
    <scope>NUCLEOTIDE SEQUENCE</scope>
</reference>
<name>A0A448X8C8_9PLAT</name>
<dbReference type="GO" id="GO:0000055">
    <property type="term" value="P:ribosomal large subunit export from nucleus"/>
    <property type="evidence" value="ECO:0007669"/>
    <property type="project" value="TreeGrafter"/>
</dbReference>
<dbReference type="GO" id="GO:0030687">
    <property type="term" value="C:preribosome, large subunit precursor"/>
    <property type="evidence" value="ECO:0007669"/>
    <property type="project" value="TreeGrafter"/>
</dbReference>
<dbReference type="GO" id="GO:0005524">
    <property type="term" value="F:ATP binding"/>
    <property type="evidence" value="ECO:0007669"/>
    <property type="project" value="UniProtKB-KW"/>
</dbReference>
<dbReference type="EMBL" id="CAAALY010114877">
    <property type="protein sequence ID" value="VEL30721.1"/>
    <property type="molecule type" value="Genomic_DNA"/>
</dbReference>
<organism evidence="4 5">
    <name type="scientific">Protopolystoma xenopodis</name>
    <dbReference type="NCBI Taxonomy" id="117903"/>
    <lineage>
        <taxon>Eukaryota</taxon>
        <taxon>Metazoa</taxon>
        <taxon>Spiralia</taxon>
        <taxon>Lophotrochozoa</taxon>
        <taxon>Platyhelminthes</taxon>
        <taxon>Monogenea</taxon>
        <taxon>Polyopisthocotylea</taxon>
        <taxon>Polystomatidea</taxon>
        <taxon>Polystomatidae</taxon>
        <taxon>Protopolystoma</taxon>
    </lineage>
</organism>
<dbReference type="Gene3D" id="3.40.50.300">
    <property type="entry name" value="P-loop containing nucleotide triphosphate hydrolases"/>
    <property type="match status" value="1"/>
</dbReference>
<dbReference type="GO" id="GO:0005634">
    <property type="term" value="C:nucleus"/>
    <property type="evidence" value="ECO:0007669"/>
    <property type="project" value="TreeGrafter"/>
</dbReference>
<keyword evidence="5" id="KW-1185">Reference proteome</keyword>
<keyword evidence="1" id="KW-0547">Nucleotide-binding</keyword>
<dbReference type="PANTHER" id="PTHR48103">
    <property type="entry name" value="MIDASIN-RELATED"/>
    <property type="match status" value="1"/>
</dbReference>
<keyword evidence="2" id="KW-0067">ATP-binding</keyword>
<dbReference type="InterPro" id="IPR027417">
    <property type="entry name" value="P-loop_NTPase"/>
</dbReference>
<dbReference type="Pfam" id="PF07728">
    <property type="entry name" value="AAA_5"/>
    <property type="match status" value="1"/>
</dbReference>
<dbReference type="GO" id="GO:0016887">
    <property type="term" value="F:ATP hydrolysis activity"/>
    <property type="evidence" value="ECO:0007669"/>
    <property type="project" value="InterPro"/>
</dbReference>
<dbReference type="GO" id="GO:0000027">
    <property type="term" value="P:ribosomal large subunit assembly"/>
    <property type="evidence" value="ECO:0007669"/>
    <property type="project" value="TreeGrafter"/>
</dbReference>
<dbReference type="PANTHER" id="PTHR48103:SF2">
    <property type="entry name" value="MIDASIN"/>
    <property type="match status" value="1"/>
</dbReference>
<protein>
    <recommendedName>
        <fullName evidence="3">ATPase dynein-related AAA domain-containing protein</fullName>
    </recommendedName>
</protein>
<sequence>MRHPTQTALTNIASRQKSDANATAPNSSAVNTISSSDTLGVHVAPRLADWLAFNAQLTQLQAQLRANATDGSSPHLGPQVPVPGEVAVSGCPLFTYVEGCLVRALRQGDWVLLDEINLAPTDLLDGLSGMLESRHGSIILTDRG</sequence>
<evidence type="ECO:0000256" key="1">
    <source>
        <dbReference type="ARBA" id="ARBA00022741"/>
    </source>
</evidence>
<dbReference type="InterPro" id="IPR011704">
    <property type="entry name" value="ATPase_dyneun-rel_AAA"/>
</dbReference>
<comment type="caution">
    <text evidence="4">The sequence shown here is derived from an EMBL/GenBank/DDBJ whole genome shotgun (WGS) entry which is preliminary data.</text>
</comment>
<gene>
    <name evidence="4" type="ORF">PXEA_LOCUS24161</name>
</gene>